<comment type="caution">
    <text evidence="2">The sequence shown here is derived from an EMBL/GenBank/DDBJ whole genome shotgun (WGS) entry which is preliminary data.</text>
</comment>
<proteinExistence type="predicted"/>
<feature type="compositionally biased region" description="Polar residues" evidence="1">
    <location>
        <begin position="493"/>
        <end position="511"/>
    </location>
</feature>
<accession>A0ABR2ML50</accession>
<evidence type="ECO:0000256" key="1">
    <source>
        <dbReference type="SAM" id="MobiDB-lite"/>
    </source>
</evidence>
<organism evidence="2 3">
    <name type="scientific">Platanthera guangdongensis</name>
    <dbReference type="NCBI Taxonomy" id="2320717"/>
    <lineage>
        <taxon>Eukaryota</taxon>
        <taxon>Viridiplantae</taxon>
        <taxon>Streptophyta</taxon>
        <taxon>Embryophyta</taxon>
        <taxon>Tracheophyta</taxon>
        <taxon>Spermatophyta</taxon>
        <taxon>Magnoliopsida</taxon>
        <taxon>Liliopsida</taxon>
        <taxon>Asparagales</taxon>
        <taxon>Orchidaceae</taxon>
        <taxon>Orchidoideae</taxon>
        <taxon>Orchideae</taxon>
        <taxon>Orchidinae</taxon>
        <taxon>Platanthera</taxon>
    </lineage>
</organism>
<name>A0ABR2ML50_9ASPA</name>
<dbReference type="Proteomes" id="UP001412067">
    <property type="component" value="Unassembled WGS sequence"/>
</dbReference>
<evidence type="ECO:0000313" key="2">
    <source>
        <dbReference type="EMBL" id="KAK8964840.1"/>
    </source>
</evidence>
<dbReference type="EMBL" id="JBBWWR010000006">
    <property type="protein sequence ID" value="KAK8964840.1"/>
    <property type="molecule type" value="Genomic_DNA"/>
</dbReference>
<feature type="region of interest" description="Disordered" evidence="1">
    <location>
        <begin position="479"/>
        <end position="546"/>
    </location>
</feature>
<protein>
    <submittedName>
        <fullName evidence="2">Uncharacterized protein</fullName>
    </submittedName>
</protein>
<keyword evidence="3" id="KW-1185">Reference proteome</keyword>
<evidence type="ECO:0000313" key="3">
    <source>
        <dbReference type="Proteomes" id="UP001412067"/>
    </source>
</evidence>
<sequence>MIPRPIKIQEPRVFESLRVVTDDGHQTAVLQHTSVYGAQRKQLFKFPDYIPLPTDLQQEFIQEENHNSGEGNFECASSATFRSCIPSTGKEISESFCMDDDDELKIYPRVRRVSVFSRLSRGQNVCNPKTPESPKSLPLDQLLNTLASRREQWSATEASKQYGKRGGGDQYDLTVSTELVNQSSERQDKFAVQPGERSKADQYEFITDYDQGIELSENGSFELPFYNFPRRNMRQKFEVQDDLNTGSKRRRLLRPSLYEEQNAKGKAKVKTLSPMISEDEKENKSNCLKSKLEGESVPSFLHPETELKTLTLGISEHKTESKVSSFQTHQKSELEVESVSSFVHPEIEIKTQTRAISEHETESKVPGFQIRQKSELEFRSVSSFVCPEIELKTPTQVISEHKTEIKLPGSQSRQKYELEVESVSSFGCPETELTPAQVILKHETEDKVPDFQTSQKLEMQGKSVSSFLCLETELKPPTQAISKHENESKVPGFQTSQKSEMQGESDSSFLCPQTELKPRTPAISEHETEIQIPGFQTQRKSKFEGESVEANAVTSVLGSEDYIPLD</sequence>
<reference evidence="2 3" key="1">
    <citation type="journal article" date="2022" name="Nat. Plants">
        <title>Genomes of leafy and leafless Platanthera orchids illuminate the evolution of mycoheterotrophy.</title>
        <authorList>
            <person name="Li M.H."/>
            <person name="Liu K.W."/>
            <person name="Li Z."/>
            <person name="Lu H.C."/>
            <person name="Ye Q.L."/>
            <person name="Zhang D."/>
            <person name="Wang J.Y."/>
            <person name="Li Y.F."/>
            <person name="Zhong Z.M."/>
            <person name="Liu X."/>
            <person name="Yu X."/>
            <person name="Liu D.K."/>
            <person name="Tu X.D."/>
            <person name="Liu B."/>
            <person name="Hao Y."/>
            <person name="Liao X.Y."/>
            <person name="Jiang Y.T."/>
            <person name="Sun W.H."/>
            <person name="Chen J."/>
            <person name="Chen Y.Q."/>
            <person name="Ai Y."/>
            <person name="Zhai J.W."/>
            <person name="Wu S.S."/>
            <person name="Zhou Z."/>
            <person name="Hsiao Y.Y."/>
            <person name="Wu W.L."/>
            <person name="Chen Y.Y."/>
            <person name="Lin Y.F."/>
            <person name="Hsu J.L."/>
            <person name="Li C.Y."/>
            <person name="Wang Z.W."/>
            <person name="Zhao X."/>
            <person name="Zhong W.Y."/>
            <person name="Ma X.K."/>
            <person name="Ma L."/>
            <person name="Huang J."/>
            <person name="Chen G.Z."/>
            <person name="Huang M.Z."/>
            <person name="Huang L."/>
            <person name="Peng D.H."/>
            <person name="Luo Y.B."/>
            <person name="Zou S.Q."/>
            <person name="Chen S.P."/>
            <person name="Lan S."/>
            <person name="Tsai W.C."/>
            <person name="Van de Peer Y."/>
            <person name="Liu Z.J."/>
        </authorList>
    </citation>
    <scope>NUCLEOTIDE SEQUENCE [LARGE SCALE GENOMIC DNA]</scope>
    <source>
        <strain evidence="2">Lor288</strain>
    </source>
</reference>
<gene>
    <name evidence="2" type="ORF">KSP40_PGU010283</name>
</gene>